<dbReference type="SUPFAM" id="SSF55021">
    <property type="entry name" value="ACT-like"/>
    <property type="match status" value="1"/>
</dbReference>
<protein>
    <recommendedName>
        <fullName evidence="1">UPF0237 protein BN580_00022</fullName>
    </recommendedName>
</protein>
<organism evidence="3 4">
    <name type="scientific">Candidatus Colimorpha enterica</name>
    <dbReference type="NCBI Taxonomy" id="3083063"/>
    <lineage>
        <taxon>Bacteria</taxon>
        <taxon>Pseudomonadati</taxon>
        <taxon>Bacteroidota</taxon>
        <taxon>Bacteroidia</taxon>
        <taxon>Bacteroidales</taxon>
        <taxon>Candidatus Colimorpha</taxon>
    </lineage>
</organism>
<dbReference type="InterPro" id="IPR050990">
    <property type="entry name" value="UPF0237/GcvR_regulator"/>
</dbReference>
<comment type="caution">
    <text evidence="3">The sequence shown here is derived from an EMBL/GenBank/DDBJ whole genome shotgun (WGS) entry which is preliminary data.</text>
</comment>
<dbReference type="PROSITE" id="PS51671">
    <property type="entry name" value="ACT"/>
    <property type="match status" value="1"/>
</dbReference>
<dbReference type="InterPro" id="IPR045865">
    <property type="entry name" value="ACT-like_dom_sf"/>
</dbReference>
<dbReference type="HAMAP" id="MF_01054">
    <property type="entry name" value="UPF0237"/>
    <property type="match status" value="1"/>
</dbReference>
<evidence type="ECO:0000313" key="3">
    <source>
        <dbReference type="EMBL" id="CDC77246.1"/>
    </source>
</evidence>
<gene>
    <name evidence="3" type="ORF">BN580_00022</name>
</gene>
<accession>R6UAY1</accession>
<dbReference type="InterPro" id="IPR002912">
    <property type="entry name" value="ACT_dom"/>
</dbReference>
<name>R6UAY1_9BACT</name>
<proteinExistence type="inferred from homology"/>
<dbReference type="PANTHER" id="PTHR34875:SF6">
    <property type="entry name" value="UPF0237 PROTEIN MJ1558"/>
    <property type="match status" value="1"/>
</dbReference>
<dbReference type="STRING" id="1263015.BN580_00022"/>
<evidence type="ECO:0000256" key="1">
    <source>
        <dbReference type="HAMAP-Rule" id="MF_01054"/>
    </source>
</evidence>
<dbReference type="InterPro" id="IPR022986">
    <property type="entry name" value="UPF0237_ACT"/>
</dbReference>
<evidence type="ECO:0000313" key="4">
    <source>
        <dbReference type="Proteomes" id="UP000017938"/>
    </source>
</evidence>
<dbReference type="EMBL" id="CBFW010000426">
    <property type="protein sequence ID" value="CDC77246.1"/>
    <property type="molecule type" value="Genomic_DNA"/>
</dbReference>
<sequence>MKAVISVTGRDSMGIIAKVSCACAECGVNIIDISQTVLSEYFAMIMIVDITKITIPFGDFVDRMTEVGNSAGLEIHTMHEDIFNSMHRI</sequence>
<reference evidence="3" key="1">
    <citation type="submission" date="2012-11" db="EMBL/GenBank/DDBJ databases">
        <title>Dependencies among metagenomic species, viruses, plasmids and units of genetic variation.</title>
        <authorList>
            <person name="Nielsen H.B."/>
            <person name="Almeida M."/>
            <person name="Juncker A.S."/>
            <person name="Rasmussen S."/>
            <person name="Li J."/>
            <person name="Sunagawa S."/>
            <person name="Plichta D."/>
            <person name="Gautier L."/>
            <person name="Le Chatelier E."/>
            <person name="Peletier E."/>
            <person name="Bonde I."/>
            <person name="Nielsen T."/>
            <person name="Manichanh C."/>
            <person name="Arumugam M."/>
            <person name="Batto J."/>
            <person name="Santos M.B.Q.D."/>
            <person name="Blom N."/>
            <person name="Borruel N."/>
            <person name="Burgdorf K.S."/>
            <person name="Boumezbeur F."/>
            <person name="Casellas F."/>
            <person name="Dore J."/>
            <person name="Guarner F."/>
            <person name="Hansen T."/>
            <person name="Hildebrand F."/>
            <person name="Kaas R.S."/>
            <person name="Kennedy S."/>
            <person name="Kristiansen K."/>
            <person name="Kultima J.R."/>
            <person name="Leonard P."/>
            <person name="Levenez F."/>
            <person name="Lund O."/>
            <person name="Moumen B."/>
            <person name="Le Paslier D."/>
            <person name="Pons N."/>
            <person name="Pedersen O."/>
            <person name="Prifti E."/>
            <person name="Qin J."/>
            <person name="Raes J."/>
            <person name="Tap J."/>
            <person name="Tims S."/>
            <person name="Ussery D.W."/>
            <person name="Yamada T."/>
            <person name="MetaHit consortium"/>
            <person name="Renault P."/>
            <person name="Sicheritz-Ponten T."/>
            <person name="Bork P."/>
            <person name="Wang J."/>
            <person name="Brunak S."/>
            <person name="Ehrlich S.D."/>
        </authorList>
    </citation>
    <scope>NUCLEOTIDE SEQUENCE [LARGE SCALE GENOMIC DNA]</scope>
</reference>
<dbReference type="Pfam" id="PF13740">
    <property type="entry name" value="ACT_6"/>
    <property type="match status" value="1"/>
</dbReference>
<dbReference type="Proteomes" id="UP000017938">
    <property type="component" value="Unassembled WGS sequence"/>
</dbReference>
<dbReference type="AlphaFoldDB" id="R6UAY1"/>
<evidence type="ECO:0000259" key="2">
    <source>
        <dbReference type="PROSITE" id="PS51671"/>
    </source>
</evidence>
<dbReference type="PANTHER" id="PTHR34875">
    <property type="entry name" value="UPF0237 PROTEIN MJ1558"/>
    <property type="match status" value="1"/>
</dbReference>
<feature type="domain" description="ACT" evidence="2">
    <location>
        <begin position="4"/>
        <end position="78"/>
    </location>
</feature>
<dbReference type="CDD" id="cd04872">
    <property type="entry name" value="ACT_1ZPV"/>
    <property type="match status" value="1"/>
</dbReference>
<comment type="similarity">
    <text evidence="1">Belongs to the UPF0237 family.</text>
</comment>
<dbReference type="Gene3D" id="3.30.70.260">
    <property type="match status" value="1"/>
</dbReference>
<dbReference type="NCBIfam" id="NF001220">
    <property type="entry name" value="PRK00194.1"/>
    <property type="match status" value="1"/>
</dbReference>